<evidence type="ECO:0000256" key="4">
    <source>
        <dbReference type="ARBA" id="ARBA00022475"/>
    </source>
</evidence>
<gene>
    <name evidence="13" type="ORF">Cabys_3690</name>
    <name evidence="14" type="ORF">Calab_1416</name>
</gene>
<feature type="transmembrane region" description="Helical" evidence="12">
    <location>
        <begin position="44"/>
        <end position="69"/>
    </location>
</feature>
<feature type="transmembrane region" description="Helical" evidence="12">
    <location>
        <begin position="412"/>
        <end position="433"/>
    </location>
</feature>
<keyword evidence="8" id="KW-0406">Ion transport</keyword>
<dbReference type="Proteomes" id="UP000004671">
    <property type="component" value="Chromosome"/>
</dbReference>
<dbReference type="PANTHER" id="PTHR42985">
    <property type="entry name" value="SODIUM-COUPLED MONOCARBOXYLATE TRANSPORTER"/>
    <property type="match status" value="1"/>
</dbReference>
<feature type="transmembrane region" description="Helical" evidence="12">
    <location>
        <begin position="445"/>
        <end position="468"/>
    </location>
</feature>
<evidence type="ECO:0000256" key="12">
    <source>
        <dbReference type="SAM" id="Phobius"/>
    </source>
</evidence>
<dbReference type="Gene3D" id="1.20.1730.10">
    <property type="entry name" value="Sodium/glucose cotransporter"/>
    <property type="match status" value="1"/>
</dbReference>
<evidence type="ECO:0000256" key="9">
    <source>
        <dbReference type="ARBA" id="ARBA00023136"/>
    </source>
</evidence>
<dbReference type="InterPro" id="IPR001734">
    <property type="entry name" value="Na/solute_symporter"/>
</dbReference>
<feature type="transmembrane region" description="Helical" evidence="12">
    <location>
        <begin position="6"/>
        <end position="24"/>
    </location>
</feature>
<comment type="similarity">
    <text evidence="2 11">Belongs to the sodium:solute symporter (SSF) (TC 2.A.21) family.</text>
</comment>
<evidence type="ECO:0000313" key="16">
    <source>
        <dbReference type="Proteomes" id="UP000183868"/>
    </source>
</evidence>
<dbReference type="GO" id="GO:0015293">
    <property type="term" value="F:symporter activity"/>
    <property type="evidence" value="ECO:0007669"/>
    <property type="project" value="TreeGrafter"/>
</dbReference>
<dbReference type="STRING" id="880073.Cabys_3690"/>
<evidence type="ECO:0000256" key="10">
    <source>
        <dbReference type="ARBA" id="ARBA00023201"/>
    </source>
</evidence>
<dbReference type="RefSeq" id="WP_006928120.1">
    <property type="nucleotide sequence ID" value="NZ_CM001402.1"/>
</dbReference>
<feature type="transmembrane region" description="Helical" evidence="12">
    <location>
        <begin position="75"/>
        <end position="94"/>
    </location>
</feature>
<dbReference type="InterPro" id="IPR038377">
    <property type="entry name" value="Na/Glc_symporter_sf"/>
</dbReference>
<feature type="transmembrane region" description="Helical" evidence="12">
    <location>
        <begin position="242"/>
        <end position="260"/>
    </location>
</feature>
<keyword evidence="6 12" id="KW-1133">Transmembrane helix</keyword>
<dbReference type="Pfam" id="PF00474">
    <property type="entry name" value="SSF"/>
    <property type="match status" value="1"/>
</dbReference>
<dbReference type="GO" id="GO:0005886">
    <property type="term" value="C:plasma membrane"/>
    <property type="evidence" value="ECO:0007669"/>
    <property type="project" value="UniProtKB-SubCell"/>
</dbReference>
<evidence type="ECO:0000256" key="2">
    <source>
        <dbReference type="ARBA" id="ARBA00006434"/>
    </source>
</evidence>
<keyword evidence="7" id="KW-0915">Sodium</keyword>
<evidence type="ECO:0000313" key="13">
    <source>
        <dbReference type="EMBL" id="APF20436.1"/>
    </source>
</evidence>
<reference evidence="13 16" key="2">
    <citation type="submission" date="2016-11" db="EMBL/GenBank/DDBJ databases">
        <title>Genomic analysis of Caldithrix abyssi and proposal of a novel bacterial phylum Caldithrichaeota.</title>
        <authorList>
            <person name="Kublanov I."/>
            <person name="Sigalova O."/>
            <person name="Gavrilov S."/>
            <person name="Lebedinsky A."/>
            <person name="Ivanova N."/>
            <person name="Daum C."/>
            <person name="Reddy T."/>
            <person name="Klenk H.P."/>
            <person name="Goker M."/>
            <person name="Reva O."/>
            <person name="Miroshnichenko M."/>
            <person name="Kyprides N."/>
            <person name="Woyke T."/>
            <person name="Gelfand M."/>
        </authorList>
    </citation>
    <scope>NUCLEOTIDE SEQUENCE [LARGE SCALE GENOMIC DNA]</scope>
    <source>
        <strain evidence="13 16">LF13</strain>
    </source>
</reference>
<feature type="transmembrane region" description="Helical" evidence="12">
    <location>
        <begin position="385"/>
        <end position="406"/>
    </location>
</feature>
<evidence type="ECO:0000256" key="7">
    <source>
        <dbReference type="ARBA" id="ARBA00023053"/>
    </source>
</evidence>
<keyword evidence="3" id="KW-0813">Transport</keyword>
<evidence type="ECO:0000256" key="6">
    <source>
        <dbReference type="ARBA" id="ARBA00022989"/>
    </source>
</evidence>
<dbReference type="EMBL" id="CM001402">
    <property type="protein sequence ID" value="EHO41037.1"/>
    <property type="molecule type" value="Genomic_DNA"/>
</dbReference>
<dbReference type="PROSITE" id="PS50283">
    <property type="entry name" value="NA_SOLUT_SYMP_3"/>
    <property type="match status" value="1"/>
</dbReference>
<comment type="subcellular location">
    <subcellularLocation>
        <location evidence="1">Cell membrane</location>
        <topology evidence="1">Multi-pass membrane protein</topology>
    </subcellularLocation>
</comment>
<keyword evidence="5 12" id="KW-0812">Transmembrane</keyword>
<sequence length="499" mass="54344">MGLSIIDLIIIVLYLILAAVIGSLSGGKQKNIKDYFLGGTSVPWWAVAFSIVAAETSSLTFISIPGLAYLTNLNFLQLTIGFLTARVIIALVFLPAYKKGELKTAYAFLGERFGQRTQRFASIVFLFTRIAADGVRLFATAIPLAIILKAAPWFQDWSNFQIYLISIILIAIISLIYTYTGGMKGVIWADVLQMSIYVGGAIIALFILWRHLPADFSIPAEKWQVFNLDFGQSLADFFRKPYTLLGALIGGTFLSLASHGTDQLIVQRLLSTPSLKDSQKAIITSGVIIIFQFALFLVVGLLLYAFYHGISIASPDAPFHKPDEIFPYFIIHNLPFGIKGLIIAGLFAAAMSTLAGSMSSLSGSAMMDLYKPITKKNLSHKQELAVSRFFTILSGVILTVVALLFIKMSHSVVEIALGIASITYGGLLGVFLLGLLSQKVQEKAAIIAFTAGLLAMLSVSITPILLGQAPFVHWTWYVLIGSVVTIGVGLVSQWIIQRL</sequence>
<evidence type="ECO:0000256" key="3">
    <source>
        <dbReference type="ARBA" id="ARBA00022448"/>
    </source>
</evidence>
<dbReference type="HOGENOM" id="CLU_018808_11_4_0"/>
<dbReference type="PaxDb" id="880073-Calab_1416"/>
<evidence type="ECO:0000313" key="15">
    <source>
        <dbReference type="Proteomes" id="UP000004671"/>
    </source>
</evidence>
<evidence type="ECO:0000313" key="14">
    <source>
        <dbReference type="EMBL" id="EHO41037.1"/>
    </source>
</evidence>
<feature type="transmembrane region" description="Helical" evidence="12">
    <location>
        <begin position="191"/>
        <end position="209"/>
    </location>
</feature>
<dbReference type="CDD" id="cd11493">
    <property type="entry name" value="SLC5sbd_NIS-like_u1"/>
    <property type="match status" value="1"/>
</dbReference>
<dbReference type="OrthoDB" id="9803348at2"/>
<reference evidence="14 15" key="1">
    <citation type="submission" date="2011-09" db="EMBL/GenBank/DDBJ databases">
        <title>The permanent draft genome of Caldithrix abyssi DSM 13497.</title>
        <authorList>
            <consortium name="US DOE Joint Genome Institute (JGI-PGF)"/>
            <person name="Lucas S."/>
            <person name="Han J."/>
            <person name="Lapidus A."/>
            <person name="Bruce D."/>
            <person name="Goodwin L."/>
            <person name="Pitluck S."/>
            <person name="Peters L."/>
            <person name="Kyrpides N."/>
            <person name="Mavromatis K."/>
            <person name="Ivanova N."/>
            <person name="Mikhailova N."/>
            <person name="Chertkov O."/>
            <person name="Detter J.C."/>
            <person name="Tapia R."/>
            <person name="Han C."/>
            <person name="Land M."/>
            <person name="Hauser L."/>
            <person name="Markowitz V."/>
            <person name="Cheng J.-F."/>
            <person name="Hugenholtz P."/>
            <person name="Woyke T."/>
            <person name="Wu D."/>
            <person name="Spring S."/>
            <person name="Brambilla E."/>
            <person name="Klenk H.-P."/>
            <person name="Eisen J.A."/>
        </authorList>
    </citation>
    <scope>NUCLEOTIDE SEQUENCE [LARGE SCALE GENOMIC DNA]</scope>
    <source>
        <strain evidence="14 15">DSM 13497</strain>
    </source>
</reference>
<dbReference type="GO" id="GO:0006814">
    <property type="term" value="P:sodium ion transport"/>
    <property type="evidence" value="ECO:0007669"/>
    <property type="project" value="UniProtKB-KW"/>
</dbReference>
<keyword evidence="15" id="KW-1185">Reference proteome</keyword>
<keyword evidence="4" id="KW-1003">Cell membrane</keyword>
<feature type="transmembrane region" description="Helical" evidence="12">
    <location>
        <begin position="281"/>
        <end position="307"/>
    </location>
</feature>
<evidence type="ECO:0000256" key="8">
    <source>
        <dbReference type="ARBA" id="ARBA00023065"/>
    </source>
</evidence>
<feature type="transmembrane region" description="Helical" evidence="12">
    <location>
        <begin position="474"/>
        <end position="496"/>
    </location>
</feature>
<evidence type="ECO:0000256" key="11">
    <source>
        <dbReference type="RuleBase" id="RU362091"/>
    </source>
</evidence>
<protein>
    <submittedName>
        <fullName evidence="14">SSS sodium solute transporter superfamily</fullName>
    </submittedName>
    <submittedName>
        <fullName evidence="13">Transporter, SSS family</fullName>
    </submittedName>
</protein>
<feature type="transmembrane region" description="Helical" evidence="12">
    <location>
        <begin position="341"/>
        <end position="364"/>
    </location>
</feature>
<accession>H1XP45</accession>
<dbReference type="AlphaFoldDB" id="H1XP45"/>
<dbReference type="Proteomes" id="UP000183868">
    <property type="component" value="Chromosome"/>
</dbReference>
<organism evidence="14 15">
    <name type="scientific">Caldithrix abyssi DSM 13497</name>
    <dbReference type="NCBI Taxonomy" id="880073"/>
    <lineage>
        <taxon>Bacteria</taxon>
        <taxon>Pseudomonadati</taxon>
        <taxon>Calditrichota</taxon>
        <taxon>Calditrichia</taxon>
        <taxon>Calditrichales</taxon>
        <taxon>Calditrichaceae</taxon>
        <taxon>Caldithrix</taxon>
    </lineage>
</organism>
<feature type="transmembrane region" description="Helical" evidence="12">
    <location>
        <begin position="120"/>
        <end position="148"/>
    </location>
</feature>
<name>H1XP45_CALAY</name>
<dbReference type="InParanoid" id="H1XP45"/>
<evidence type="ECO:0000256" key="5">
    <source>
        <dbReference type="ARBA" id="ARBA00022692"/>
    </source>
</evidence>
<dbReference type="KEGG" id="caby:Cabys_3690"/>
<evidence type="ECO:0000256" key="1">
    <source>
        <dbReference type="ARBA" id="ARBA00004651"/>
    </source>
</evidence>
<proteinExistence type="inferred from homology"/>
<dbReference type="NCBIfam" id="TIGR00813">
    <property type="entry name" value="sss"/>
    <property type="match status" value="1"/>
</dbReference>
<dbReference type="eggNOG" id="COG0591">
    <property type="taxonomic scope" value="Bacteria"/>
</dbReference>
<dbReference type="EMBL" id="CP018099">
    <property type="protein sequence ID" value="APF20436.1"/>
    <property type="molecule type" value="Genomic_DNA"/>
</dbReference>
<feature type="transmembrane region" description="Helical" evidence="12">
    <location>
        <begin position="160"/>
        <end position="179"/>
    </location>
</feature>
<keyword evidence="10" id="KW-0739">Sodium transport</keyword>
<dbReference type="PANTHER" id="PTHR42985:SF47">
    <property type="entry name" value="INTEGRAL MEMBRANE TRANSPORT PROTEIN"/>
    <property type="match status" value="1"/>
</dbReference>
<dbReference type="InterPro" id="IPR051163">
    <property type="entry name" value="Sodium:Solute_Symporter_SSF"/>
</dbReference>
<keyword evidence="9 12" id="KW-0472">Membrane</keyword>